<sequence>MVVLQKSDNQLYADIVRCLKQNFRSEFQPPFVAPHGERKVRIRTGCHYQSQLPEDHWREKYNRNVKQSVRGFYTPAHVPYASVGDVCLDVKDLVVKTVGGEQSPEKVVISLLFQLKNSSLAADLCEQEKKKDEDHVVISQKKLQGSKKRACFLFQDQGGLSEIKAKLSQYQGRLSALRAGQTFQECLKKEDFMLMYIEAMKESGQNQAECAMSPADKLKTILNKMRPSERLDAPLLGDELIPALPNEIKPEHEEEIIDQRLLNFSFSCFFFSRDVHDRYVRNFSGKLSCIYTLLCYIYHLRTRDLRTKAPLSRDFLKALKTEVLTDQKGRPLRHTRNMCHIQPQSRGTGNQRSSTDVPGSRMEHDNNLSPHMNTRGSFVSDSPSSLFRTGITGTGAIDSRASFVVRKIRVRDTSDKIETWDDLLKAGEKPPSNPQAPWPGMARSGAANEAGARGGVTRTSFLNTAGWKMTFGGMRQRRYGILQSLVNQTQNVATVEQTPLWHQVAISEKNAKDNGNSGTFTKRRVKKSPSKIENSLSGMMSEGFEKIQTKSAERVRSKLNKLNRKERESFVRKVLVLEPSSLYKVDLKQVQQAGTDVKMNYFHLTMLIAYYACRFGDLEREAQELGLQREIGVICLFSKLYPFAIDDVTTIPFAQAKLCLVVQSLPIYELCSLPMMDALKVSDH</sequence>
<keyword evidence="3" id="KW-1185">Reference proteome</keyword>
<feature type="compositionally biased region" description="Polar residues" evidence="1">
    <location>
        <begin position="342"/>
        <end position="357"/>
    </location>
</feature>
<gene>
    <name evidence="2" type="ORF">PEVE_00024039</name>
</gene>
<dbReference type="Proteomes" id="UP001159427">
    <property type="component" value="Unassembled WGS sequence"/>
</dbReference>
<comment type="caution">
    <text evidence="2">The sequence shown here is derived from an EMBL/GenBank/DDBJ whole genome shotgun (WGS) entry which is preliminary data.</text>
</comment>
<dbReference type="PANTHER" id="PTHR34754">
    <property type="entry name" value="COILED-COIL DOMAIN-CONTAINING PROTEIN 60"/>
    <property type="match status" value="1"/>
</dbReference>
<evidence type="ECO:0000313" key="3">
    <source>
        <dbReference type="Proteomes" id="UP001159427"/>
    </source>
</evidence>
<accession>A0ABN8M9W5</accession>
<feature type="region of interest" description="Disordered" evidence="1">
    <location>
        <begin position="512"/>
        <end position="532"/>
    </location>
</feature>
<evidence type="ECO:0000313" key="2">
    <source>
        <dbReference type="EMBL" id="CAH3024793.1"/>
    </source>
</evidence>
<dbReference type="EMBL" id="CALNXI010000320">
    <property type="protein sequence ID" value="CAH3024793.1"/>
    <property type="molecule type" value="Genomic_DNA"/>
</dbReference>
<evidence type="ECO:0000256" key="1">
    <source>
        <dbReference type="SAM" id="MobiDB-lite"/>
    </source>
</evidence>
<reference evidence="2 3" key="1">
    <citation type="submission" date="2022-05" db="EMBL/GenBank/DDBJ databases">
        <authorList>
            <consortium name="Genoscope - CEA"/>
            <person name="William W."/>
        </authorList>
    </citation>
    <scope>NUCLEOTIDE SEQUENCE [LARGE SCALE GENOMIC DNA]</scope>
</reference>
<dbReference type="PANTHER" id="PTHR34754:SF1">
    <property type="entry name" value="COILED-COIL DOMAIN-CONTAINING PROTEIN 60"/>
    <property type="match status" value="1"/>
</dbReference>
<name>A0ABN8M9W5_9CNID</name>
<proteinExistence type="predicted"/>
<feature type="compositionally biased region" description="Polar residues" evidence="1">
    <location>
        <begin position="367"/>
        <end position="381"/>
    </location>
</feature>
<feature type="region of interest" description="Disordered" evidence="1">
    <location>
        <begin position="340"/>
        <end position="381"/>
    </location>
</feature>
<protein>
    <submittedName>
        <fullName evidence="2">Uncharacterized protein</fullName>
    </submittedName>
</protein>
<dbReference type="InterPro" id="IPR031526">
    <property type="entry name" value="DUF4698"/>
</dbReference>
<organism evidence="2 3">
    <name type="scientific">Porites evermanni</name>
    <dbReference type="NCBI Taxonomy" id="104178"/>
    <lineage>
        <taxon>Eukaryota</taxon>
        <taxon>Metazoa</taxon>
        <taxon>Cnidaria</taxon>
        <taxon>Anthozoa</taxon>
        <taxon>Hexacorallia</taxon>
        <taxon>Scleractinia</taxon>
        <taxon>Fungiina</taxon>
        <taxon>Poritidae</taxon>
        <taxon>Porites</taxon>
    </lineage>
</organism>